<proteinExistence type="predicted"/>
<dbReference type="OrthoDB" id="8249012at2759"/>
<dbReference type="STRING" id="1884261.A0A5C3Q0D9"/>
<dbReference type="Gene3D" id="2.60.120.330">
    <property type="entry name" value="B-lactam Antibiotic, Isopenicillin N Synthase, Chain"/>
    <property type="match status" value="1"/>
</dbReference>
<dbReference type="SUPFAM" id="SSF51197">
    <property type="entry name" value="Clavaminate synthase-like"/>
    <property type="match status" value="1"/>
</dbReference>
<organism evidence="1 2">
    <name type="scientific">Pterulicium gracile</name>
    <dbReference type="NCBI Taxonomy" id="1884261"/>
    <lineage>
        <taxon>Eukaryota</taxon>
        <taxon>Fungi</taxon>
        <taxon>Dikarya</taxon>
        <taxon>Basidiomycota</taxon>
        <taxon>Agaricomycotina</taxon>
        <taxon>Agaricomycetes</taxon>
        <taxon>Agaricomycetidae</taxon>
        <taxon>Agaricales</taxon>
        <taxon>Pleurotineae</taxon>
        <taxon>Pterulaceae</taxon>
        <taxon>Pterulicium</taxon>
    </lineage>
</organism>
<dbReference type="Pfam" id="PF07350">
    <property type="entry name" value="Gig2-like"/>
    <property type="match status" value="1"/>
</dbReference>
<protein>
    <recommendedName>
        <fullName evidence="3">DUF1479-domain-containing protein</fullName>
    </recommendedName>
</protein>
<name>A0A5C3Q0D9_9AGAR</name>
<gene>
    <name evidence="1" type="ORF">BDV98DRAFT_517408</name>
</gene>
<dbReference type="Proteomes" id="UP000305067">
    <property type="component" value="Unassembled WGS sequence"/>
</dbReference>
<dbReference type="PANTHER" id="PTHR30613:SF1">
    <property type="entry name" value="DUF1479 DOMAIN PROTEIN (AFU_ORTHOLOGUE AFUA_5G09280)"/>
    <property type="match status" value="1"/>
</dbReference>
<keyword evidence="2" id="KW-1185">Reference proteome</keyword>
<evidence type="ECO:0008006" key="3">
    <source>
        <dbReference type="Google" id="ProtNLM"/>
    </source>
</evidence>
<dbReference type="InterPro" id="IPR010856">
    <property type="entry name" value="Gig2-like"/>
</dbReference>
<dbReference type="PANTHER" id="PTHR30613">
    <property type="entry name" value="UNCHARACTERIZED PROTEIN YBIU-RELATED"/>
    <property type="match status" value="1"/>
</dbReference>
<dbReference type="EMBL" id="ML178880">
    <property type="protein sequence ID" value="TFK95595.1"/>
    <property type="molecule type" value="Genomic_DNA"/>
</dbReference>
<accession>A0A5C3Q0D9</accession>
<sequence length="465" mass="51006">MTRSQKKEGSISDIFTSLNPDGFGKAALPDRFIDLKKSLWNAGLVQSWRDVLGELEVATSELLTFGGTQVIPRISYEELKGGLSKSLAEEIKRVGSVVVTGAVPKEEALGWKRSIQEYASLNKDRVKGFPANDIQVYELYNTKPQLLARTHPAILHTQAALLALWHTGTSSSNISLSTPISYSDRLRIRQPGDASFKLGPHVDGGSVEKWEDPGFRAYYAKILGGGSGWREHDSFDAGSRTLVKGDLYETANQCSIFRPFQGWTALSNTGPGEGTLRVFPNLQLSTAYTLLRPFFRPRNASSSSSFDAEDWVPDLESSAFPGSMPGNTQEYTDGTHPHLRLKEAMVEIGRVEAGDQVFWHCDTIHSVESFHGGKTDSSVLYIPAVPLTLQNADYLRDQRIAFEQGIPPPDFPGGEGESQCQGRATKEDALGLSLEGRRALGYAEFVAGEGLDEGFVREVNRVLGF</sequence>
<evidence type="ECO:0000313" key="2">
    <source>
        <dbReference type="Proteomes" id="UP000305067"/>
    </source>
</evidence>
<evidence type="ECO:0000313" key="1">
    <source>
        <dbReference type="EMBL" id="TFK95595.1"/>
    </source>
</evidence>
<dbReference type="InterPro" id="IPR027443">
    <property type="entry name" value="IPNS-like_sf"/>
</dbReference>
<reference evidence="1 2" key="1">
    <citation type="journal article" date="2019" name="Nat. Ecol. Evol.">
        <title>Megaphylogeny resolves global patterns of mushroom evolution.</title>
        <authorList>
            <person name="Varga T."/>
            <person name="Krizsan K."/>
            <person name="Foldi C."/>
            <person name="Dima B."/>
            <person name="Sanchez-Garcia M."/>
            <person name="Sanchez-Ramirez S."/>
            <person name="Szollosi G.J."/>
            <person name="Szarkandi J.G."/>
            <person name="Papp V."/>
            <person name="Albert L."/>
            <person name="Andreopoulos W."/>
            <person name="Angelini C."/>
            <person name="Antonin V."/>
            <person name="Barry K.W."/>
            <person name="Bougher N.L."/>
            <person name="Buchanan P."/>
            <person name="Buyck B."/>
            <person name="Bense V."/>
            <person name="Catcheside P."/>
            <person name="Chovatia M."/>
            <person name="Cooper J."/>
            <person name="Damon W."/>
            <person name="Desjardin D."/>
            <person name="Finy P."/>
            <person name="Geml J."/>
            <person name="Haridas S."/>
            <person name="Hughes K."/>
            <person name="Justo A."/>
            <person name="Karasinski D."/>
            <person name="Kautmanova I."/>
            <person name="Kiss B."/>
            <person name="Kocsube S."/>
            <person name="Kotiranta H."/>
            <person name="LaButti K.M."/>
            <person name="Lechner B.E."/>
            <person name="Liimatainen K."/>
            <person name="Lipzen A."/>
            <person name="Lukacs Z."/>
            <person name="Mihaltcheva S."/>
            <person name="Morgado L.N."/>
            <person name="Niskanen T."/>
            <person name="Noordeloos M.E."/>
            <person name="Ohm R.A."/>
            <person name="Ortiz-Santana B."/>
            <person name="Ovrebo C."/>
            <person name="Racz N."/>
            <person name="Riley R."/>
            <person name="Savchenko A."/>
            <person name="Shiryaev A."/>
            <person name="Soop K."/>
            <person name="Spirin V."/>
            <person name="Szebenyi C."/>
            <person name="Tomsovsky M."/>
            <person name="Tulloss R.E."/>
            <person name="Uehling J."/>
            <person name="Grigoriev I.V."/>
            <person name="Vagvolgyi C."/>
            <person name="Papp T."/>
            <person name="Martin F.M."/>
            <person name="Miettinen O."/>
            <person name="Hibbett D.S."/>
            <person name="Nagy L.G."/>
        </authorList>
    </citation>
    <scope>NUCLEOTIDE SEQUENCE [LARGE SCALE GENOMIC DNA]</scope>
    <source>
        <strain evidence="1 2">CBS 309.79</strain>
    </source>
</reference>
<dbReference type="AlphaFoldDB" id="A0A5C3Q0D9"/>